<dbReference type="EMBL" id="JAUHHV010000003">
    <property type="protein sequence ID" value="KAK1429294.1"/>
    <property type="molecule type" value="Genomic_DNA"/>
</dbReference>
<comment type="caution">
    <text evidence="1">The sequence shown here is derived from an EMBL/GenBank/DDBJ whole genome shotgun (WGS) entry which is preliminary data.</text>
</comment>
<accession>A0AAD8KVA4</accession>
<protein>
    <submittedName>
        <fullName evidence="1">Uncharacterized protein</fullName>
    </submittedName>
</protein>
<evidence type="ECO:0000313" key="2">
    <source>
        <dbReference type="Proteomes" id="UP001229421"/>
    </source>
</evidence>
<organism evidence="1 2">
    <name type="scientific">Tagetes erecta</name>
    <name type="common">African marigold</name>
    <dbReference type="NCBI Taxonomy" id="13708"/>
    <lineage>
        <taxon>Eukaryota</taxon>
        <taxon>Viridiplantae</taxon>
        <taxon>Streptophyta</taxon>
        <taxon>Embryophyta</taxon>
        <taxon>Tracheophyta</taxon>
        <taxon>Spermatophyta</taxon>
        <taxon>Magnoliopsida</taxon>
        <taxon>eudicotyledons</taxon>
        <taxon>Gunneridae</taxon>
        <taxon>Pentapetalae</taxon>
        <taxon>asterids</taxon>
        <taxon>campanulids</taxon>
        <taxon>Asterales</taxon>
        <taxon>Asteraceae</taxon>
        <taxon>Asteroideae</taxon>
        <taxon>Heliantheae alliance</taxon>
        <taxon>Tageteae</taxon>
        <taxon>Tagetes</taxon>
    </lineage>
</organism>
<sequence>MEEHCTYVVHVEKQAGTEQSERKLTLLRNRGRRMLGDTKLDALNTFLVYINMQMKKHSNTSKAFKTQTW</sequence>
<dbReference type="Proteomes" id="UP001229421">
    <property type="component" value="Unassembled WGS sequence"/>
</dbReference>
<reference evidence="1" key="1">
    <citation type="journal article" date="2023" name="bioRxiv">
        <title>Improved chromosome-level genome assembly for marigold (Tagetes erecta).</title>
        <authorList>
            <person name="Jiang F."/>
            <person name="Yuan L."/>
            <person name="Wang S."/>
            <person name="Wang H."/>
            <person name="Xu D."/>
            <person name="Wang A."/>
            <person name="Fan W."/>
        </authorList>
    </citation>
    <scope>NUCLEOTIDE SEQUENCE</scope>
    <source>
        <strain evidence="1">WSJ</strain>
        <tissue evidence="1">Leaf</tissue>
    </source>
</reference>
<gene>
    <name evidence="1" type="ORF">QVD17_11500</name>
</gene>
<dbReference type="AlphaFoldDB" id="A0AAD8KVA4"/>
<keyword evidence="2" id="KW-1185">Reference proteome</keyword>
<name>A0AAD8KVA4_TARER</name>
<proteinExistence type="predicted"/>
<evidence type="ECO:0000313" key="1">
    <source>
        <dbReference type="EMBL" id="KAK1429294.1"/>
    </source>
</evidence>